<dbReference type="EMBL" id="DVOJ01000018">
    <property type="protein sequence ID" value="HIV01917.1"/>
    <property type="molecule type" value="Genomic_DNA"/>
</dbReference>
<organism evidence="2 3">
    <name type="scientific">Candidatus Caccopulliclostridium gallistercoris</name>
    <dbReference type="NCBI Taxonomy" id="2840719"/>
    <lineage>
        <taxon>Bacteria</taxon>
        <taxon>Bacillati</taxon>
        <taxon>Bacillota</taxon>
        <taxon>Clostridia</taxon>
        <taxon>Candidatus Caccopulliclostridium</taxon>
    </lineage>
</organism>
<proteinExistence type="inferred from homology"/>
<dbReference type="InterPro" id="IPR000119">
    <property type="entry name" value="Hist_DNA-bd"/>
</dbReference>
<dbReference type="GO" id="GO:0003677">
    <property type="term" value="F:DNA binding"/>
    <property type="evidence" value="ECO:0007669"/>
    <property type="project" value="UniProtKB-KW"/>
</dbReference>
<reference evidence="2" key="2">
    <citation type="journal article" date="2021" name="PeerJ">
        <title>Extensive microbial diversity within the chicken gut microbiome revealed by metagenomics and culture.</title>
        <authorList>
            <person name="Gilroy R."/>
            <person name="Ravi A."/>
            <person name="Getino M."/>
            <person name="Pursley I."/>
            <person name="Horton D.L."/>
            <person name="Alikhan N.F."/>
            <person name="Baker D."/>
            <person name="Gharbi K."/>
            <person name="Hall N."/>
            <person name="Watson M."/>
            <person name="Adriaenssens E.M."/>
            <person name="Foster-Nyarko E."/>
            <person name="Jarju S."/>
            <person name="Secka A."/>
            <person name="Antonio M."/>
            <person name="Oren A."/>
            <person name="Chaudhuri R.R."/>
            <person name="La Ragione R."/>
            <person name="Hildebrand F."/>
            <person name="Pallen M.J."/>
        </authorList>
    </citation>
    <scope>NUCLEOTIDE SEQUENCE</scope>
    <source>
        <strain evidence="2">CHK186-9395</strain>
    </source>
</reference>
<gene>
    <name evidence="2" type="ORF">IAA62_05150</name>
</gene>
<reference evidence="2" key="1">
    <citation type="submission" date="2020-10" db="EMBL/GenBank/DDBJ databases">
        <authorList>
            <person name="Gilroy R."/>
        </authorList>
    </citation>
    <scope>NUCLEOTIDE SEQUENCE</scope>
    <source>
        <strain evidence="2">CHK186-9395</strain>
    </source>
</reference>
<comment type="similarity">
    <text evidence="1">Belongs to the bacterial histone-like protein family.</text>
</comment>
<evidence type="ECO:0000313" key="3">
    <source>
        <dbReference type="Proteomes" id="UP000886861"/>
    </source>
</evidence>
<dbReference type="InterPro" id="IPR010992">
    <property type="entry name" value="IHF-like_DNA-bd_dom_sf"/>
</dbReference>
<protein>
    <submittedName>
        <fullName evidence="2">HU family DNA-binding protein</fullName>
    </submittedName>
</protein>
<sequence length="87" mass="10213">MNNKDLINIIKENTNISFKNINCILTEFKNVILDALKKGEIINIKGFGKFFTRETGEKFYISPISKTKRLSENRIRPKFKFSSKLHF</sequence>
<accession>A0A9D1SZG2</accession>
<dbReference type="Proteomes" id="UP000886861">
    <property type="component" value="Unassembled WGS sequence"/>
</dbReference>
<name>A0A9D1SZG2_9FIRM</name>
<dbReference type="AlphaFoldDB" id="A0A9D1SZG2"/>
<dbReference type="Gene3D" id="4.10.520.10">
    <property type="entry name" value="IHF-like DNA-binding proteins"/>
    <property type="match status" value="1"/>
</dbReference>
<evidence type="ECO:0000256" key="1">
    <source>
        <dbReference type="RuleBase" id="RU003939"/>
    </source>
</evidence>
<dbReference type="SMART" id="SM00411">
    <property type="entry name" value="BHL"/>
    <property type="match status" value="1"/>
</dbReference>
<dbReference type="SUPFAM" id="SSF47729">
    <property type="entry name" value="IHF-like DNA-binding proteins"/>
    <property type="match status" value="1"/>
</dbReference>
<comment type="caution">
    <text evidence="2">The sequence shown here is derived from an EMBL/GenBank/DDBJ whole genome shotgun (WGS) entry which is preliminary data.</text>
</comment>
<keyword evidence="2" id="KW-0238">DNA-binding</keyword>
<dbReference type="Pfam" id="PF00216">
    <property type="entry name" value="Bac_DNA_binding"/>
    <property type="match status" value="1"/>
</dbReference>
<evidence type="ECO:0000313" key="2">
    <source>
        <dbReference type="EMBL" id="HIV01917.1"/>
    </source>
</evidence>
<dbReference type="GO" id="GO:0030527">
    <property type="term" value="F:structural constituent of chromatin"/>
    <property type="evidence" value="ECO:0007669"/>
    <property type="project" value="InterPro"/>
</dbReference>